<dbReference type="GO" id="GO:0003677">
    <property type="term" value="F:DNA binding"/>
    <property type="evidence" value="ECO:0007669"/>
    <property type="project" value="UniProtKB-KW"/>
</dbReference>
<dbReference type="PANTHER" id="PTHR30146">
    <property type="entry name" value="LACI-RELATED TRANSCRIPTIONAL REPRESSOR"/>
    <property type="match status" value="1"/>
</dbReference>
<dbReference type="Proteomes" id="UP001519362">
    <property type="component" value="Unassembled WGS sequence"/>
</dbReference>
<dbReference type="Gene3D" id="3.40.50.2300">
    <property type="match status" value="2"/>
</dbReference>
<reference evidence="5 6" key="1">
    <citation type="submission" date="2021-03" db="EMBL/GenBank/DDBJ databases">
        <title>Sequencing the genomes of 1000 actinobacteria strains.</title>
        <authorList>
            <person name="Klenk H.-P."/>
        </authorList>
    </citation>
    <scope>NUCLEOTIDE SEQUENCE [LARGE SCALE GENOMIC DNA]</scope>
    <source>
        <strain evidence="5 6">DSM 24221</strain>
    </source>
</reference>
<keyword evidence="2 5" id="KW-0238">DNA-binding</keyword>
<accession>A0ABS4ZIE1</accession>
<evidence type="ECO:0000313" key="5">
    <source>
        <dbReference type="EMBL" id="MBP2437031.1"/>
    </source>
</evidence>
<dbReference type="Gene3D" id="1.10.260.40">
    <property type="entry name" value="lambda repressor-like DNA-binding domains"/>
    <property type="match status" value="1"/>
</dbReference>
<dbReference type="CDD" id="cd01392">
    <property type="entry name" value="HTH_LacI"/>
    <property type="match status" value="1"/>
</dbReference>
<name>A0ABS4ZIE1_9MICO</name>
<dbReference type="PANTHER" id="PTHR30146:SF153">
    <property type="entry name" value="LACTOSE OPERON REPRESSOR"/>
    <property type="match status" value="1"/>
</dbReference>
<evidence type="ECO:0000313" key="6">
    <source>
        <dbReference type="Proteomes" id="UP001519362"/>
    </source>
</evidence>
<dbReference type="InterPro" id="IPR000843">
    <property type="entry name" value="HTH_LacI"/>
</dbReference>
<keyword evidence="6" id="KW-1185">Reference proteome</keyword>
<dbReference type="Pfam" id="PF00356">
    <property type="entry name" value="LacI"/>
    <property type="match status" value="1"/>
</dbReference>
<dbReference type="InterPro" id="IPR028082">
    <property type="entry name" value="Peripla_BP_I"/>
</dbReference>
<keyword evidence="1" id="KW-0805">Transcription regulation</keyword>
<dbReference type="InterPro" id="IPR046335">
    <property type="entry name" value="LacI/GalR-like_sensor"/>
</dbReference>
<dbReference type="SUPFAM" id="SSF53822">
    <property type="entry name" value="Periplasmic binding protein-like I"/>
    <property type="match status" value="1"/>
</dbReference>
<organism evidence="5 6">
    <name type="scientific">Microbacterium amylolyticum</name>
    <dbReference type="NCBI Taxonomy" id="936337"/>
    <lineage>
        <taxon>Bacteria</taxon>
        <taxon>Bacillati</taxon>
        <taxon>Actinomycetota</taxon>
        <taxon>Actinomycetes</taxon>
        <taxon>Micrococcales</taxon>
        <taxon>Microbacteriaceae</taxon>
        <taxon>Microbacterium</taxon>
    </lineage>
</organism>
<dbReference type="InterPro" id="IPR010982">
    <property type="entry name" value="Lambda_DNA-bd_dom_sf"/>
</dbReference>
<protein>
    <submittedName>
        <fullName evidence="5">DNA-binding LacI/PurR family transcriptional regulator</fullName>
    </submittedName>
</protein>
<evidence type="ECO:0000256" key="3">
    <source>
        <dbReference type="ARBA" id="ARBA00023163"/>
    </source>
</evidence>
<dbReference type="PROSITE" id="PS50932">
    <property type="entry name" value="HTH_LACI_2"/>
    <property type="match status" value="1"/>
</dbReference>
<evidence type="ECO:0000259" key="4">
    <source>
        <dbReference type="PROSITE" id="PS50932"/>
    </source>
</evidence>
<proteinExistence type="predicted"/>
<dbReference type="RefSeq" id="WP_165134937.1">
    <property type="nucleotide sequence ID" value="NZ_CP049253.1"/>
</dbReference>
<evidence type="ECO:0000256" key="1">
    <source>
        <dbReference type="ARBA" id="ARBA00023015"/>
    </source>
</evidence>
<dbReference type="SMART" id="SM00354">
    <property type="entry name" value="HTH_LACI"/>
    <property type="match status" value="1"/>
</dbReference>
<gene>
    <name evidence="5" type="ORF">JOF34_001617</name>
</gene>
<evidence type="ECO:0000256" key="2">
    <source>
        <dbReference type="ARBA" id="ARBA00023125"/>
    </source>
</evidence>
<dbReference type="EMBL" id="JAGIOL010000001">
    <property type="protein sequence ID" value="MBP2437031.1"/>
    <property type="molecule type" value="Genomic_DNA"/>
</dbReference>
<dbReference type="PROSITE" id="PS00356">
    <property type="entry name" value="HTH_LACI_1"/>
    <property type="match status" value="1"/>
</dbReference>
<keyword evidence="3" id="KW-0804">Transcription</keyword>
<feature type="domain" description="HTH lacI-type" evidence="4">
    <location>
        <begin position="1"/>
        <end position="55"/>
    </location>
</feature>
<comment type="caution">
    <text evidence="5">The sequence shown here is derived from an EMBL/GenBank/DDBJ whole genome shotgun (WGS) entry which is preliminary data.</text>
</comment>
<sequence>MNIDEVAHAAGVSTATVSRALSGRGSVSPATREKVVEAARNLGYVVSQAASTLASGRNRNVGIVVPFLDRWFFTNVLAGAQERLMHAGYDITLYNLAGRGDERRIVLENFLPRQRVDAVIAVSLELTECEVTRLRELGKPIVGVGGPIEGVRTLALDDIAASRLATEHLLSLGHTRIAHIGGDAASDRDFHMPLKRRRGYEQALRTAGIDLDEHMVGGADFTVQGSYRVAKLLLGRPQRPTAIFAASDEMAIGAILAAQDLGLSVPQDVSIIGIDDHDTAEFFGLTTIAHYPRAQGALAVDILLAQIEPNAAEPPAETPLPFDLIVRRTTSRPRPEQG</sequence>
<dbReference type="SUPFAM" id="SSF47413">
    <property type="entry name" value="lambda repressor-like DNA-binding domains"/>
    <property type="match status" value="1"/>
</dbReference>
<dbReference type="Pfam" id="PF13377">
    <property type="entry name" value="Peripla_BP_3"/>
    <property type="match status" value="1"/>
</dbReference>
<dbReference type="CDD" id="cd06267">
    <property type="entry name" value="PBP1_LacI_sugar_binding-like"/>
    <property type="match status" value="1"/>
</dbReference>